<dbReference type="InterPro" id="IPR036866">
    <property type="entry name" value="RibonucZ/Hydroxyglut_hydro"/>
</dbReference>
<keyword evidence="2" id="KW-1185">Reference proteome</keyword>
<gene>
    <name evidence="1" type="ORF">K7432_007271</name>
</gene>
<protein>
    <submittedName>
        <fullName evidence="1">Uncharacterized protein</fullName>
    </submittedName>
</protein>
<name>A0ABR2W0B8_9FUNG</name>
<dbReference type="EMBL" id="JASJQH010007228">
    <property type="protein sequence ID" value="KAK9712256.1"/>
    <property type="molecule type" value="Genomic_DNA"/>
</dbReference>
<dbReference type="Proteomes" id="UP001479436">
    <property type="component" value="Unassembled WGS sequence"/>
</dbReference>
<reference evidence="1 2" key="1">
    <citation type="submission" date="2023-04" db="EMBL/GenBank/DDBJ databases">
        <title>Genome of Basidiobolus ranarum AG-B5.</title>
        <authorList>
            <person name="Stajich J.E."/>
            <person name="Carter-House D."/>
            <person name="Gryganskyi A."/>
        </authorList>
    </citation>
    <scope>NUCLEOTIDE SEQUENCE [LARGE SCALE GENOMIC DNA]</scope>
    <source>
        <strain evidence="1 2">AG-B5</strain>
    </source>
</reference>
<accession>A0ABR2W0B8</accession>
<evidence type="ECO:0000313" key="2">
    <source>
        <dbReference type="Proteomes" id="UP001479436"/>
    </source>
</evidence>
<organism evidence="1 2">
    <name type="scientific">Basidiobolus ranarum</name>
    <dbReference type="NCBI Taxonomy" id="34480"/>
    <lineage>
        <taxon>Eukaryota</taxon>
        <taxon>Fungi</taxon>
        <taxon>Fungi incertae sedis</taxon>
        <taxon>Zoopagomycota</taxon>
        <taxon>Entomophthoromycotina</taxon>
        <taxon>Basidiobolomycetes</taxon>
        <taxon>Basidiobolales</taxon>
        <taxon>Basidiobolaceae</taxon>
        <taxon>Basidiobolus</taxon>
    </lineage>
</organism>
<comment type="caution">
    <text evidence="1">The sequence shown here is derived from an EMBL/GenBank/DDBJ whole genome shotgun (WGS) entry which is preliminary data.</text>
</comment>
<sequence length="183" mass="20894">MIATPAVIKRIEEIVQSKVNEWRPIYGPKEIPEHPATPKPYSGTTITLRGNENEPIRLLQPLQGDIDDVSVLWIPSQRTLITGDLVYSGNQHVWLKEVRQKSDRDDWIESVRCGVIGGHVPVGVKPRVTDMQSTIDYIEFFDNYVFGRGYSAQEISEIIKRQYPDRLAPLLLNITAETYGQKY</sequence>
<proteinExistence type="predicted"/>
<dbReference type="Gene3D" id="3.60.15.10">
    <property type="entry name" value="Ribonuclease Z/Hydroxyacylglutathione hydrolase-like"/>
    <property type="match status" value="1"/>
</dbReference>
<dbReference type="SUPFAM" id="SSF56281">
    <property type="entry name" value="Metallo-hydrolase/oxidoreductase"/>
    <property type="match status" value="1"/>
</dbReference>
<evidence type="ECO:0000313" key="1">
    <source>
        <dbReference type="EMBL" id="KAK9712256.1"/>
    </source>
</evidence>